<sequence>LTPAEFAKRYYENKQAGEATQAVEMAGTLSL</sequence>
<dbReference type="EMBL" id="BARU01007436">
    <property type="protein sequence ID" value="GAH45142.1"/>
    <property type="molecule type" value="Genomic_DNA"/>
</dbReference>
<protein>
    <submittedName>
        <fullName evidence="1">Uncharacterized protein</fullName>
    </submittedName>
</protein>
<gene>
    <name evidence="1" type="ORF">S03H2_14643</name>
</gene>
<evidence type="ECO:0000313" key="1">
    <source>
        <dbReference type="EMBL" id="GAH45142.1"/>
    </source>
</evidence>
<name>X1FJL1_9ZZZZ</name>
<organism evidence="1">
    <name type="scientific">marine sediment metagenome</name>
    <dbReference type="NCBI Taxonomy" id="412755"/>
    <lineage>
        <taxon>unclassified sequences</taxon>
        <taxon>metagenomes</taxon>
        <taxon>ecological metagenomes</taxon>
    </lineage>
</organism>
<proteinExistence type="predicted"/>
<reference evidence="1" key="1">
    <citation type="journal article" date="2014" name="Front. Microbiol.">
        <title>High frequency of phylogenetically diverse reductive dehalogenase-homologous genes in deep subseafloor sedimentary metagenomes.</title>
        <authorList>
            <person name="Kawai M."/>
            <person name="Futagami T."/>
            <person name="Toyoda A."/>
            <person name="Takaki Y."/>
            <person name="Nishi S."/>
            <person name="Hori S."/>
            <person name="Arai W."/>
            <person name="Tsubouchi T."/>
            <person name="Morono Y."/>
            <person name="Uchiyama I."/>
            <person name="Ito T."/>
            <person name="Fujiyama A."/>
            <person name="Inagaki F."/>
            <person name="Takami H."/>
        </authorList>
    </citation>
    <scope>NUCLEOTIDE SEQUENCE</scope>
    <source>
        <strain evidence="1">Expedition CK06-06</strain>
    </source>
</reference>
<dbReference type="AlphaFoldDB" id="X1FJL1"/>
<comment type="caution">
    <text evidence="1">The sequence shown here is derived from an EMBL/GenBank/DDBJ whole genome shotgun (WGS) entry which is preliminary data.</text>
</comment>
<feature type="non-terminal residue" evidence="1">
    <location>
        <position position="1"/>
    </location>
</feature>
<accession>X1FJL1</accession>